<comment type="caution">
    <text evidence="1">The sequence shown here is derived from an EMBL/GenBank/DDBJ whole genome shotgun (WGS) entry which is preliminary data.</text>
</comment>
<dbReference type="AlphaFoldDB" id="A0A9J6NXI4"/>
<reference evidence="1" key="2">
    <citation type="submission" date="2021-04" db="EMBL/GenBank/DDBJ databases">
        <authorList>
            <person name="Dong X."/>
        </authorList>
    </citation>
    <scope>NUCLEOTIDE SEQUENCE</scope>
    <source>
        <strain evidence="1">ZWT</strain>
    </source>
</reference>
<dbReference type="EMBL" id="JAGSOJ010000001">
    <property type="protein sequence ID" value="MCM1988971.1"/>
    <property type="molecule type" value="Genomic_DNA"/>
</dbReference>
<dbReference type="RefSeq" id="WP_250857837.1">
    <property type="nucleotide sequence ID" value="NZ_JAGSOJ010000001.1"/>
</dbReference>
<organism evidence="1 2">
    <name type="scientific">Oceanirhabdus seepicola</name>
    <dbReference type="NCBI Taxonomy" id="2828781"/>
    <lineage>
        <taxon>Bacteria</taxon>
        <taxon>Bacillati</taxon>
        <taxon>Bacillota</taxon>
        <taxon>Clostridia</taxon>
        <taxon>Eubacteriales</taxon>
        <taxon>Clostridiaceae</taxon>
        <taxon>Oceanirhabdus</taxon>
    </lineage>
</organism>
<dbReference type="Proteomes" id="UP001056429">
    <property type="component" value="Unassembled WGS sequence"/>
</dbReference>
<evidence type="ECO:0000313" key="1">
    <source>
        <dbReference type="EMBL" id="MCM1988971.1"/>
    </source>
</evidence>
<proteinExistence type="predicted"/>
<sequence>MADTHEFGIMDSIEKDKVYNDYEPEKYSCISINGDIIDEIFFKNSKDKIIKMETFAHSVNHPYKGFAYCGITLIPPKSLKQFLDIIVEENVKFKSKELDILIEKISHAMKEKKWLIHFGI</sequence>
<name>A0A9J6NXI4_9CLOT</name>
<accession>A0A9J6NXI4</accession>
<evidence type="ECO:0000313" key="2">
    <source>
        <dbReference type="Proteomes" id="UP001056429"/>
    </source>
</evidence>
<keyword evidence="2" id="KW-1185">Reference proteome</keyword>
<gene>
    <name evidence="1" type="ORF">KDK92_04400</name>
</gene>
<reference evidence="1" key="1">
    <citation type="journal article" date="2021" name="mSystems">
        <title>Bacteria and Archaea Synergistically Convert Glycine Betaine to Biogenic Methane in the Formosa Cold Seep of the South China Sea.</title>
        <authorList>
            <person name="Li L."/>
            <person name="Zhang W."/>
            <person name="Zhang S."/>
            <person name="Song L."/>
            <person name="Sun Q."/>
            <person name="Zhang H."/>
            <person name="Xiang H."/>
            <person name="Dong X."/>
        </authorList>
    </citation>
    <scope>NUCLEOTIDE SEQUENCE</scope>
    <source>
        <strain evidence="1">ZWT</strain>
    </source>
</reference>
<protein>
    <submittedName>
        <fullName evidence="1">Uncharacterized protein</fullName>
    </submittedName>
</protein>